<reference evidence="5 6" key="1">
    <citation type="journal article" date="2018" name="Microbiome">
        <title>Fine metagenomic profile of the Mediterranean stratified and mixed water columns revealed by assembly and recruitment.</title>
        <authorList>
            <person name="Haro-Moreno J.M."/>
            <person name="Lopez-Perez M."/>
            <person name="De La Torre J.R."/>
            <person name="Picazo A."/>
            <person name="Camacho A."/>
            <person name="Rodriguez-Valera F."/>
        </authorList>
    </citation>
    <scope>NUCLEOTIDE SEQUENCE [LARGE SCALE GENOMIC DNA]</scope>
    <source>
        <strain evidence="5">MED-G55</strain>
    </source>
</reference>
<evidence type="ECO:0000256" key="1">
    <source>
        <dbReference type="ARBA" id="ARBA00008138"/>
    </source>
</evidence>
<dbReference type="NCBIfam" id="TIGR00027">
    <property type="entry name" value="mthyl_TIGR00027"/>
    <property type="match status" value="1"/>
</dbReference>
<keyword evidence="2 4" id="KW-0489">Methyltransferase</keyword>
<evidence type="ECO:0000256" key="4">
    <source>
        <dbReference type="RuleBase" id="RU362030"/>
    </source>
</evidence>
<comment type="caution">
    <text evidence="5">The sequence shown here is derived from an EMBL/GenBank/DDBJ whole genome shotgun (WGS) entry which is preliminary data.</text>
</comment>
<organism evidence="5 6">
    <name type="scientific">PS1 clade bacterium</name>
    <dbReference type="NCBI Taxonomy" id="2175152"/>
    <lineage>
        <taxon>Bacteria</taxon>
        <taxon>Pseudomonadati</taxon>
        <taxon>Pseudomonadota</taxon>
        <taxon>Alphaproteobacteria</taxon>
        <taxon>PS1 clade</taxon>
    </lineage>
</organism>
<dbReference type="PANTHER" id="PTHR43619:SF2">
    <property type="entry name" value="S-ADENOSYL-L-METHIONINE-DEPENDENT METHYLTRANSFERASES SUPERFAMILY PROTEIN"/>
    <property type="match status" value="1"/>
</dbReference>
<dbReference type="GO" id="GO:0032259">
    <property type="term" value="P:methylation"/>
    <property type="evidence" value="ECO:0007669"/>
    <property type="project" value="UniProtKB-KW"/>
</dbReference>
<accession>A0A368DYX6</accession>
<evidence type="ECO:0000256" key="2">
    <source>
        <dbReference type="ARBA" id="ARBA00022603"/>
    </source>
</evidence>
<name>A0A368DYX6_9PROT</name>
<dbReference type="SUPFAM" id="SSF53335">
    <property type="entry name" value="S-adenosyl-L-methionine-dependent methyltransferases"/>
    <property type="match status" value="1"/>
</dbReference>
<proteinExistence type="inferred from homology"/>
<dbReference type="InterPro" id="IPR029063">
    <property type="entry name" value="SAM-dependent_MTases_sf"/>
</dbReference>
<gene>
    <name evidence="5" type="ORF">DBW69_04315</name>
</gene>
<dbReference type="InterPro" id="IPR007213">
    <property type="entry name" value="Ppm1/Ppm2/Tcmp"/>
</dbReference>
<protein>
    <recommendedName>
        <fullName evidence="4">S-adenosyl-L-methionine-dependent methyltransferase</fullName>
        <ecNumber evidence="4">2.1.1.-</ecNumber>
    </recommendedName>
</protein>
<evidence type="ECO:0000313" key="6">
    <source>
        <dbReference type="Proteomes" id="UP000252132"/>
    </source>
</evidence>
<keyword evidence="4" id="KW-0949">S-adenosyl-L-methionine</keyword>
<dbReference type="InterPro" id="IPR011610">
    <property type="entry name" value="SAM_mthyl_Trfase_ML2640-like"/>
</dbReference>
<dbReference type="AlphaFoldDB" id="A0A368DYX6"/>
<evidence type="ECO:0000256" key="3">
    <source>
        <dbReference type="ARBA" id="ARBA00022679"/>
    </source>
</evidence>
<dbReference type="EC" id="2.1.1.-" evidence="4"/>
<comment type="function">
    <text evidence="4">Exhibits S-adenosyl-L-methionine-dependent methyltransferase activity.</text>
</comment>
<sequence>MEDGSPSQTALMVAVLRAHHCHLAPEPKILQDTTALPLSGMADLDAVKDYKNGVIEFFSGLSSRAVAESFVQQITDSVCMRSRLVEERLTEACTQGLEQLVILGAGLDSTAYRCAAQLDGVPVFEIDHPATQHWKKTRLTECNIDLPDNLQFVGFDFENQTLAEALEAGGVRSDAVTMFTWLGVQMYLTPATVQATLAVLGKFPSGSQLIMDFAMPDATHPDEELQDPVGELNRVVSEMGEPFESTYTEQQLEDCLKSAGFTDVSFYKAGRILDSFLEGNRDICSVPDEACFLLVATV</sequence>
<evidence type="ECO:0000313" key="5">
    <source>
        <dbReference type="EMBL" id="RCL77039.1"/>
    </source>
</evidence>
<dbReference type="Gene3D" id="3.40.50.150">
    <property type="entry name" value="Vaccinia Virus protein VP39"/>
    <property type="match status" value="1"/>
</dbReference>
<keyword evidence="3 5" id="KW-0808">Transferase</keyword>
<dbReference type="PANTHER" id="PTHR43619">
    <property type="entry name" value="S-ADENOSYL-L-METHIONINE-DEPENDENT METHYLTRANSFERASE YKTD-RELATED"/>
    <property type="match status" value="1"/>
</dbReference>
<dbReference type="Proteomes" id="UP000252132">
    <property type="component" value="Unassembled WGS sequence"/>
</dbReference>
<dbReference type="EMBL" id="QOQF01000013">
    <property type="protein sequence ID" value="RCL77039.1"/>
    <property type="molecule type" value="Genomic_DNA"/>
</dbReference>
<dbReference type="Pfam" id="PF04072">
    <property type="entry name" value="LCM"/>
    <property type="match status" value="1"/>
</dbReference>
<dbReference type="GO" id="GO:0008168">
    <property type="term" value="F:methyltransferase activity"/>
    <property type="evidence" value="ECO:0007669"/>
    <property type="project" value="UniProtKB-UniRule"/>
</dbReference>
<comment type="similarity">
    <text evidence="1 4">Belongs to the UPF0677 family.</text>
</comment>